<dbReference type="SUPFAM" id="SSF117143">
    <property type="entry name" value="Flagellar hook protein flgE"/>
    <property type="match status" value="1"/>
</dbReference>
<dbReference type="STRING" id="360105.CCV52592_2049"/>
<evidence type="ECO:0000259" key="7">
    <source>
        <dbReference type="Pfam" id="PF22692"/>
    </source>
</evidence>
<sequence>MRGFYNGVSGIKTQSFGMDVWSNNIANINNAGFKASIPEFKNLINQSAVSAGNYPTTDQVGLGAVKQTTALKMSNGGFQTTDKNFDLAIGGKGFFGVTDANGKIYYTRTGSFNIDAAGNLVNNNGNLLLGTLANFTPTTPSQNALKKFGQSQNIPQAFTLSQTDLSLAAEGAQTGIKLPKFLYLPAEATTKVNLKGNLDSSLITSQTSTQLDSTSYTYTLDNANKTISLSGQVTIGGANSGLKKGDSVVVKVEDASGKFSEFSTQIDENGNWSLNNQSIKYMDMASLNVSAKAIGNIEVANTQKLTTDLFNADGTKSLLTLNLTKKIPQASNETVWNATATITDSAGNVQNSASGALTFDSSGRLVSNTLASVGNVALNFGGNGDANVYNGMTSAANKNKNFNITRDGYAEGLLSKYSMDDSGNVIANFDNTRTFPVAKVALYHFQNEQGVSKVGDNLYEATPNSGEAFFYKNKAGQTIYGANIIANKLEMSNVDLGQALTEVIVIQKAYDASAKSITTSDEMIQTAIKMKQS</sequence>
<dbReference type="Pfam" id="PF06429">
    <property type="entry name" value="Flg_bbr_C"/>
    <property type="match status" value="1"/>
</dbReference>
<dbReference type="PANTHER" id="PTHR30435">
    <property type="entry name" value="FLAGELLAR PROTEIN"/>
    <property type="match status" value="1"/>
</dbReference>
<evidence type="ECO:0000313" key="8">
    <source>
        <dbReference type="EMBL" id="EAU00899.2"/>
    </source>
</evidence>
<evidence type="ECO:0000259" key="6">
    <source>
        <dbReference type="Pfam" id="PF06429"/>
    </source>
</evidence>
<dbReference type="Pfam" id="PF22692">
    <property type="entry name" value="LlgE_F_G_D1"/>
    <property type="match status" value="1"/>
</dbReference>
<evidence type="ECO:0000256" key="3">
    <source>
        <dbReference type="ARBA" id="ARBA00023143"/>
    </source>
</evidence>
<feature type="domain" description="Flagellar basal body rod protein N-terminal" evidence="5">
    <location>
        <begin position="4"/>
        <end position="34"/>
    </location>
</feature>
<keyword evidence="8" id="KW-0966">Cell projection</keyword>
<evidence type="ECO:0000256" key="4">
    <source>
        <dbReference type="RuleBase" id="RU362116"/>
    </source>
</evidence>
<accession>A7GVR9</accession>
<dbReference type="InterPro" id="IPR037925">
    <property type="entry name" value="FlgE/F/G-like"/>
</dbReference>
<dbReference type="AlphaFoldDB" id="A7GVR9"/>
<evidence type="ECO:0000259" key="5">
    <source>
        <dbReference type="Pfam" id="PF00460"/>
    </source>
</evidence>
<evidence type="ECO:0000256" key="2">
    <source>
        <dbReference type="ARBA" id="ARBA00009677"/>
    </source>
</evidence>
<protein>
    <submittedName>
        <fullName evidence="8">Flagellar hook protein</fullName>
    </submittedName>
</protein>
<keyword evidence="9" id="KW-1185">Reference proteome</keyword>
<dbReference type="InterPro" id="IPR053967">
    <property type="entry name" value="LlgE_F_G-like_D1"/>
</dbReference>
<keyword evidence="8" id="KW-0969">Cilium</keyword>
<dbReference type="RefSeq" id="WP_011991610.1">
    <property type="nucleotide sequence ID" value="NC_009715.2"/>
</dbReference>
<name>A7GVR9_CAMC5</name>
<comment type="subcellular location">
    <subcellularLocation>
        <location evidence="1 4">Bacterial flagellum basal body</location>
    </subcellularLocation>
</comment>
<dbReference type="Proteomes" id="UP000006380">
    <property type="component" value="Chromosome"/>
</dbReference>
<dbReference type="Pfam" id="PF00460">
    <property type="entry name" value="Flg_bb_rod"/>
    <property type="match status" value="1"/>
</dbReference>
<proteinExistence type="inferred from homology"/>
<evidence type="ECO:0000256" key="1">
    <source>
        <dbReference type="ARBA" id="ARBA00004117"/>
    </source>
</evidence>
<dbReference type="GO" id="GO:0009425">
    <property type="term" value="C:bacterial-type flagellum basal body"/>
    <property type="evidence" value="ECO:0007669"/>
    <property type="project" value="UniProtKB-SubCell"/>
</dbReference>
<dbReference type="NCBIfam" id="TIGR03506">
    <property type="entry name" value="FlgEFG_subfam"/>
    <property type="match status" value="2"/>
</dbReference>
<dbReference type="HOGENOM" id="CLU_013687_2_4_7"/>
<feature type="domain" description="Flagellar basal-body/hook protein C-terminal" evidence="6">
    <location>
        <begin position="489"/>
        <end position="530"/>
    </location>
</feature>
<dbReference type="InterPro" id="IPR010930">
    <property type="entry name" value="Flg_bb/hook_C_dom"/>
</dbReference>
<keyword evidence="3 4" id="KW-0975">Bacterial flagellum</keyword>
<evidence type="ECO:0000313" key="9">
    <source>
        <dbReference type="Proteomes" id="UP000006380"/>
    </source>
</evidence>
<reference evidence="8" key="1">
    <citation type="submission" date="2016-07" db="EMBL/GenBank/DDBJ databases">
        <title>Comparative genomics of the Campylobacter concisus group.</title>
        <authorList>
            <person name="Miller W.G."/>
            <person name="Yee E."/>
            <person name="Chapman M.H."/>
            <person name="Huynh S."/>
            <person name="Bono J.L."/>
            <person name="On S.L.W."/>
            <person name="StLeger J."/>
            <person name="Foster G."/>
            <person name="Parker C.T."/>
        </authorList>
    </citation>
    <scope>NUCLEOTIDE SEQUENCE</scope>
    <source>
        <strain evidence="8">525.92</strain>
    </source>
</reference>
<keyword evidence="8" id="KW-0282">Flagellum</keyword>
<dbReference type="GO" id="GO:0071978">
    <property type="term" value="P:bacterial-type flagellum-dependent swarming motility"/>
    <property type="evidence" value="ECO:0007669"/>
    <property type="project" value="TreeGrafter"/>
</dbReference>
<dbReference type="KEGG" id="ccv:CCV52592_2049"/>
<organism evidence="8 9">
    <name type="scientific">Campylobacter curvus (strain 525.92)</name>
    <dbReference type="NCBI Taxonomy" id="360105"/>
    <lineage>
        <taxon>Bacteria</taxon>
        <taxon>Pseudomonadati</taxon>
        <taxon>Campylobacterota</taxon>
        <taxon>Epsilonproteobacteria</taxon>
        <taxon>Campylobacterales</taxon>
        <taxon>Campylobacteraceae</taxon>
        <taxon>Campylobacter</taxon>
    </lineage>
</organism>
<dbReference type="PANTHER" id="PTHR30435:SF19">
    <property type="entry name" value="FLAGELLAR BASAL-BODY ROD PROTEIN FLGG"/>
    <property type="match status" value="1"/>
</dbReference>
<dbReference type="InterPro" id="IPR001444">
    <property type="entry name" value="Flag_bb_rod_N"/>
</dbReference>
<dbReference type="InterPro" id="IPR020013">
    <property type="entry name" value="Flagellar_FlgE/F/G"/>
</dbReference>
<comment type="similarity">
    <text evidence="2 4">Belongs to the flagella basal body rod proteins family.</text>
</comment>
<feature type="domain" description="Flagellar hook protein FlgE/F/G-like D1" evidence="7">
    <location>
        <begin position="88"/>
        <end position="151"/>
    </location>
</feature>
<dbReference type="EMBL" id="CP000767">
    <property type="protein sequence ID" value="EAU00899.2"/>
    <property type="molecule type" value="Genomic_DNA"/>
</dbReference>
<gene>
    <name evidence="8" type="primary">flgE</name>
    <name evidence="8" type="ORF">CCV52592_2049</name>
</gene>
<dbReference type="OrthoDB" id="9804559at2"/>